<dbReference type="Pfam" id="PF05380">
    <property type="entry name" value="Peptidase_A17"/>
    <property type="match status" value="2"/>
</dbReference>
<comment type="caution">
    <text evidence="3">The sequence shown here is derived from an EMBL/GenBank/DDBJ whole genome shotgun (WGS) entry which is preliminary data.</text>
</comment>
<proteinExistence type="predicted"/>
<dbReference type="SUPFAM" id="SSF56672">
    <property type="entry name" value="DNA/RNA polymerases"/>
    <property type="match status" value="1"/>
</dbReference>
<evidence type="ECO:0000313" key="3">
    <source>
        <dbReference type="EMBL" id="KAL0811094.1"/>
    </source>
</evidence>
<dbReference type="InterPro" id="IPR008042">
    <property type="entry name" value="Retrotrans_Pao"/>
</dbReference>
<dbReference type="PANTHER" id="PTHR47331:SF1">
    <property type="entry name" value="GAG-LIKE PROTEIN"/>
    <property type="match status" value="1"/>
</dbReference>
<dbReference type="InterPro" id="IPR036397">
    <property type="entry name" value="RNaseH_sf"/>
</dbReference>
<dbReference type="Pfam" id="PF03564">
    <property type="entry name" value="DUF1759"/>
    <property type="match status" value="1"/>
</dbReference>
<dbReference type="GO" id="GO:0042575">
    <property type="term" value="C:DNA polymerase complex"/>
    <property type="evidence" value="ECO:0007669"/>
    <property type="project" value="UniProtKB-ARBA"/>
</dbReference>
<dbReference type="InterPro" id="IPR043502">
    <property type="entry name" value="DNA/RNA_pol_sf"/>
</dbReference>
<dbReference type="InterPro" id="IPR001584">
    <property type="entry name" value="Integrase_cat-core"/>
</dbReference>
<dbReference type="InterPro" id="IPR005312">
    <property type="entry name" value="DUF1759"/>
</dbReference>
<dbReference type="Pfam" id="PF17921">
    <property type="entry name" value="Integrase_H2C2"/>
    <property type="match status" value="1"/>
</dbReference>
<protein>
    <recommendedName>
        <fullName evidence="2">Integrase catalytic domain-containing protein</fullName>
    </recommendedName>
</protein>
<dbReference type="Gene3D" id="3.10.10.10">
    <property type="entry name" value="HIV Type 1 Reverse Transcriptase, subunit A, domain 1"/>
    <property type="match status" value="1"/>
</dbReference>
<accession>A0ABD0SCT5</accession>
<dbReference type="EMBL" id="JBEDNZ010000025">
    <property type="protein sequence ID" value="KAL0811094.1"/>
    <property type="molecule type" value="Genomic_DNA"/>
</dbReference>
<dbReference type="Proteomes" id="UP001549921">
    <property type="component" value="Unassembled WGS sequence"/>
</dbReference>
<evidence type="ECO:0000256" key="1">
    <source>
        <dbReference type="SAM" id="MobiDB-lite"/>
    </source>
</evidence>
<dbReference type="InterPro" id="IPR043128">
    <property type="entry name" value="Rev_trsase/Diguanyl_cyclase"/>
</dbReference>
<reference evidence="3 4" key="1">
    <citation type="submission" date="2024-06" db="EMBL/GenBank/DDBJ databases">
        <title>A chromosome-level genome assembly of beet webworm, Loxostege sticticalis.</title>
        <authorList>
            <person name="Zhang Y."/>
        </authorList>
    </citation>
    <scope>NUCLEOTIDE SEQUENCE [LARGE SCALE GENOMIC DNA]</scope>
    <source>
        <strain evidence="3">AQ028</strain>
        <tissue evidence="3">Male pupae</tissue>
    </source>
</reference>
<dbReference type="PROSITE" id="PS50994">
    <property type="entry name" value="INTEGRASE"/>
    <property type="match status" value="1"/>
</dbReference>
<dbReference type="InterPro" id="IPR040676">
    <property type="entry name" value="DUF5641"/>
</dbReference>
<sequence>MYHTPPPKMVLTRSGSKTLAAAKVNTEAINEVNPSGSVKSEPAKLQVPPPYPPFCLLEPQPLSTPPITVQAGSSQLTTNAKLMFPPHDAPRDRKSRASISSSAKATRKRLELEAAQEKARIQMELIDKRLEADLADLDDEYSPPGGSRESIQTRTDVEKWLEHSQHEMDKEPLAPQNGNTQGELIPQNGPIEMLTSALKQLATAPIHGPNPQLLSRMSIPKDLPEFAGDPLEWLHFKQAYTESTQICGFSDKENIWRLRKCLRGPAKEAVSALLICASSPDQLMSTLELQFGNPDFILSKITQDLQKVHPLPPDYQCEIVPFAIKIQNYVTAVRAVGRDEYLRGFHLSNIILAKLPTVLISKWADYSYPRLQDGSNKSRIDMISDFLHEEAQKISTTANVNIFPSSCYQNKYKSKQPHTVLVQYPENKDAETKEKCKYCNKSEHALTKCKQFLKALRKDRWRHVKRYGLCFKCLLSRHGRETCSALACDRENCGGAHHKLLHNPPRRELNETTTEEKKPSTSTATASETVAHLSVTDKKVLLKVVPVNVHGPNGVISACALLDDGSTVSLISSQLAARAGLNGRAESLRVRGAWGDDALVCASTALTLDLSAKGSNNELLTINVRSVNNLNLPVQNVSLTECQQYAHLSNVKINCSDLCKPEILLGQDNYHLLMPLEICVGKNNEPTATRTPLGWCVHGILHVPRVAPSSPYTTLFITETASADDCALQALSEEVRRSFSIDALGVSGKPRQNKDEVRAVDLLENSAQLIDGRWHVGLPWKEPKCKLPDSYPYALSRLHNVERKMSASQEYASKYKERVNHLLENDFAKELENTEKSPRTWYLPHFGVNNPNKKKLRLVFDAAAKVHGESLNDYLLTGPDLLNSLFGIMLRFRINKVGVTGDIKDMFLRIKIKSEDQNALRFLWRDHTAGEIKTYAMTSLIFGANCSPFIAQFIKNKNAQQHESSQPAAVAAIYRQHYMDDYIDSLPDETTAIDMVRNIIDIHKQGGFEIRNWTSNSLPVLDSVPKETLGDAAVRFKIDGQFQGERTLGMIWYPGQDELSFDVTLKRIPDSIIKGKQRPTKRLMLAVIMSIFDIFGFLSPFTIQGKIMLQDIWKYNIDWDETIPDDVYKKWCNWIDLLKEIPNIRIPRYYVAAGASETEIVSTTSVRETDSAASTQLLRETTTHPSHDYVTGRATRYATSLATSPATASRPYNNLQLHVFCDASSKAMCAVAYWRWEDDGNVYVAFIASKSRVAPLKPITIPKLELQAALLAARLADTITREHELKINERYFWCDSTTVLQWIYNDTRHYKTFVANRLGEIDDLTRASEWRYVPTKLNIADIGTRETYDVTVFNNDWFVGPSFLHHDKSTWPRHDCMPATSDADLEKINMISLEPVNLPLLDASRFSSWLRLLRVTATVLRFINKCRKITSVSTLMEMEQAERLLIKQAQMDSFAAEISEIKKEKSIDRNSRLLTLSPFLDEHNVLRCGGRIDAATGVPPETKHPVILDGKHHIARLIVKHHHEKAAHGNQETIVNNLKQRYWLIKLRPTVKYVAARCMLCRIRKAKPEIPRMGDLPAARMDHHQRPFTHCGIDLFGPMTVTVGRRQEKRYGVIFTCLTVRAVHLEIVHSVSTDSMIMALRRMAARRGWPRHLMSDNGTNLRGADTELKRSVKELDEEVLRIEAANHATEWSFIPPVSPHWGGAWERLIRSIKTSLKVILKERAPKDEVLCTLLAEVENIVNSRPLSHVSVEPGSDETLTPNHFLLGSSSNLPIPGRFDDSDLSLRKQWRKSQKLADMFWKRWVNEILPELVPRRKWNHEQRSLQVGDLVLIVDPGAPRNVWPKAVVQQVFPGADGRVRMVEVRTKSGTLKRSAARVARIPLVDEC</sequence>
<dbReference type="SUPFAM" id="SSF53098">
    <property type="entry name" value="Ribonuclease H-like"/>
    <property type="match status" value="1"/>
</dbReference>
<evidence type="ECO:0000259" key="2">
    <source>
        <dbReference type="PROSITE" id="PS50994"/>
    </source>
</evidence>
<feature type="region of interest" description="Disordered" evidence="1">
    <location>
        <begin position="499"/>
        <end position="528"/>
    </location>
</feature>
<feature type="region of interest" description="Disordered" evidence="1">
    <location>
        <begin position="81"/>
        <end position="110"/>
    </location>
</feature>
<feature type="domain" description="Integrase catalytic" evidence="2">
    <location>
        <begin position="1583"/>
        <end position="1769"/>
    </location>
</feature>
<feature type="compositionally biased region" description="Basic and acidic residues" evidence="1">
    <location>
        <begin position="505"/>
        <end position="519"/>
    </location>
</feature>
<evidence type="ECO:0000313" key="4">
    <source>
        <dbReference type="Proteomes" id="UP001549921"/>
    </source>
</evidence>
<dbReference type="Gene3D" id="3.30.70.270">
    <property type="match status" value="1"/>
</dbReference>
<dbReference type="Gene3D" id="3.30.420.10">
    <property type="entry name" value="Ribonuclease H-like superfamily/Ribonuclease H"/>
    <property type="match status" value="1"/>
</dbReference>
<dbReference type="GO" id="GO:0071897">
    <property type="term" value="P:DNA biosynthetic process"/>
    <property type="evidence" value="ECO:0007669"/>
    <property type="project" value="UniProtKB-ARBA"/>
</dbReference>
<organism evidence="3 4">
    <name type="scientific">Loxostege sticticalis</name>
    <name type="common">Beet webworm moth</name>
    <dbReference type="NCBI Taxonomy" id="481309"/>
    <lineage>
        <taxon>Eukaryota</taxon>
        <taxon>Metazoa</taxon>
        <taxon>Ecdysozoa</taxon>
        <taxon>Arthropoda</taxon>
        <taxon>Hexapoda</taxon>
        <taxon>Insecta</taxon>
        <taxon>Pterygota</taxon>
        <taxon>Neoptera</taxon>
        <taxon>Endopterygota</taxon>
        <taxon>Lepidoptera</taxon>
        <taxon>Glossata</taxon>
        <taxon>Ditrysia</taxon>
        <taxon>Pyraloidea</taxon>
        <taxon>Crambidae</taxon>
        <taxon>Pyraustinae</taxon>
        <taxon>Loxostege</taxon>
    </lineage>
</organism>
<dbReference type="Pfam" id="PF18701">
    <property type="entry name" value="DUF5641"/>
    <property type="match status" value="1"/>
</dbReference>
<dbReference type="InterPro" id="IPR041588">
    <property type="entry name" value="Integrase_H2C2"/>
</dbReference>
<dbReference type="PANTHER" id="PTHR47331">
    <property type="entry name" value="PHD-TYPE DOMAIN-CONTAINING PROTEIN"/>
    <property type="match status" value="1"/>
</dbReference>
<dbReference type="InterPro" id="IPR012337">
    <property type="entry name" value="RNaseH-like_sf"/>
</dbReference>
<name>A0ABD0SCT5_LOXSC</name>
<gene>
    <name evidence="3" type="ORF">ABMA28_010362</name>
</gene>
<dbReference type="CDD" id="cd01644">
    <property type="entry name" value="RT_pepA17"/>
    <property type="match status" value="1"/>
</dbReference>